<dbReference type="OrthoDB" id="9800626at2"/>
<comment type="caution">
    <text evidence="9">The sequence shown here is derived from an EMBL/GenBank/DDBJ whole genome shotgun (WGS) entry which is preliminary data.</text>
</comment>
<dbReference type="GO" id="GO:0005886">
    <property type="term" value="C:plasma membrane"/>
    <property type="evidence" value="ECO:0007669"/>
    <property type="project" value="UniProtKB-SubCell"/>
</dbReference>
<proteinExistence type="predicted"/>
<keyword evidence="3 7" id="KW-0812">Transmembrane</keyword>
<dbReference type="Proteomes" id="UP000298484">
    <property type="component" value="Unassembled WGS sequence"/>
</dbReference>
<evidence type="ECO:0000256" key="6">
    <source>
        <dbReference type="SAM" id="MobiDB-lite"/>
    </source>
</evidence>
<dbReference type="AlphaFoldDB" id="A0A4Y9ADH7"/>
<dbReference type="InterPro" id="IPR055431">
    <property type="entry name" value="RsgI_M"/>
</dbReference>
<feature type="compositionally biased region" description="Polar residues" evidence="6">
    <location>
        <begin position="197"/>
        <end position="220"/>
    </location>
</feature>
<evidence type="ECO:0000256" key="2">
    <source>
        <dbReference type="ARBA" id="ARBA00022475"/>
    </source>
</evidence>
<feature type="compositionally biased region" description="Basic residues" evidence="6">
    <location>
        <begin position="389"/>
        <end position="412"/>
    </location>
</feature>
<dbReference type="RefSeq" id="WP_135109146.1">
    <property type="nucleotide sequence ID" value="NZ_SRHY01000005.1"/>
</dbReference>
<accession>A0A4Y9ADH7</accession>
<name>A0A4Y9ADH7_9BACI</name>
<keyword evidence="10" id="KW-1185">Reference proteome</keyword>
<evidence type="ECO:0000259" key="8">
    <source>
        <dbReference type="PROSITE" id="PS51849"/>
    </source>
</evidence>
<sequence length="412" mass="46565">MKKGIVMEKHRDYIIVMQKDGAFQKAWPLKNAAIGMEVSYQPFPGKWRYSQKKYIFQMAAIACLLLILMPIYFMMDKDRTYAYVNISINPNIELAIDDHLNVKSIVPLNEDAESFLPKLTDYEGDSLENVMEKIITASEEANLLQNGKNMLAGVNYIRDTHQVSVTKAIDDYFLDHDQGWGIVTFQIPNKIRKQAQESEQSMNQLMARSLVESESSTSGNEGHAAEEPPVDEDDREILNIFYNENNNHSGSPADENRPNKREQNVLSDEKASEQSDQTVKSVERHDEETPNSRHESKHPSDLKSENAERNGYGQERQNETSVHKNAGGDDRHHGKGKGHDKPKQHNGKAKGDKAKPHNGHHKQNNGKASGQHTHKHHNSNGEGHEKVKQHNGKKKGHHKGKNGRKNNGKGPK</sequence>
<evidence type="ECO:0000256" key="7">
    <source>
        <dbReference type="SAM" id="Phobius"/>
    </source>
</evidence>
<keyword evidence="4 7" id="KW-1133">Transmembrane helix</keyword>
<dbReference type="InterPro" id="IPR024449">
    <property type="entry name" value="Anti-sigma_RsgI_N"/>
</dbReference>
<protein>
    <recommendedName>
        <fullName evidence="8">RsgI N-terminal anti-sigma domain-containing protein</fullName>
    </recommendedName>
</protein>
<dbReference type="PROSITE" id="PS51849">
    <property type="entry name" value="RSGI_N"/>
    <property type="match status" value="1"/>
</dbReference>
<comment type="subcellular location">
    <subcellularLocation>
        <location evidence="1">Cell membrane</location>
        <topology evidence="1">Single-pass membrane protein</topology>
    </subcellularLocation>
</comment>
<feature type="domain" description="RsgI N-terminal anti-sigma" evidence="8">
    <location>
        <begin position="2"/>
        <end position="49"/>
    </location>
</feature>
<feature type="compositionally biased region" description="Basic and acidic residues" evidence="6">
    <location>
        <begin position="316"/>
        <end position="355"/>
    </location>
</feature>
<evidence type="ECO:0000256" key="5">
    <source>
        <dbReference type="ARBA" id="ARBA00023136"/>
    </source>
</evidence>
<feature type="region of interest" description="Disordered" evidence="6">
    <location>
        <begin position="194"/>
        <end position="412"/>
    </location>
</feature>
<evidence type="ECO:0000313" key="9">
    <source>
        <dbReference type="EMBL" id="TFJ93485.1"/>
    </source>
</evidence>
<evidence type="ECO:0000313" key="10">
    <source>
        <dbReference type="Proteomes" id="UP000298484"/>
    </source>
</evidence>
<evidence type="ECO:0000256" key="3">
    <source>
        <dbReference type="ARBA" id="ARBA00022692"/>
    </source>
</evidence>
<feature type="compositionally biased region" description="Basic and acidic residues" evidence="6">
    <location>
        <begin position="254"/>
        <end position="273"/>
    </location>
</feature>
<dbReference type="EMBL" id="SRHY01000005">
    <property type="protein sequence ID" value="TFJ93485.1"/>
    <property type="molecule type" value="Genomic_DNA"/>
</dbReference>
<keyword evidence="5 7" id="KW-0472">Membrane</keyword>
<evidence type="ECO:0000256" key="1">
    <source>
        <dbReference type="ARBA" id="ARBA00004162"/>
    </source>
</evidence>
<feature type="compositionally biased region" description="Basic and acidic residues" evidence="6">
    <location>
        <begin position="281"/>
        <end position="308"/>
    </location>
</feature>
<reference evidence="9 10" key="1">
    <citation type="submission" date="2019-03" db="EMBL/GenBank/DDBJ databases">
        <title>Genome sequence of Lentibacillus salicampi ATCC BAA-719.</title>
        <authorList>
            <person name="Maclea K.S."/>
            <person name="Simoes Junior M."/>
        </authorList>
    </citation>
    <scope>NUCLEOTIDE SEQUENCE [LARGE SCALE GENOMIC DNA]</scope>
    <source>
        <strain evidence="9 10">ATCC BAA-719</strain>
    </source>
</reference>
<organism evidence="9 10">
    <name type="scientific">Lentibacillus salicampi</name>
    <dbReference type="NCBI Taxonomy" id="175306"/>
    <lineage>
        <taxon>Bacteria</taxon>
        <taxon>Bacillati</taxon>
        <taxon>Bacillota</taxon>
        <taxon>Bacilli</taxon>
        <taxon>Bacillales</taxon>
        <taxon>Bacillaceae</taxon>
        <taxon>Lentibacillus</taxon>
    </lineage>
</organism>
<keyword evidence="2" id="KW-1003">Cell membrane</keyword>
<evidence type="ECO:0000256" key="4">
    <source>
        <dbReference type="ARBA" id="ARBA00022989"/>
    </source>
</evidence>
<feature type="transmembrane region" description="Helical" evidence="7">
    <location>
        <begin position="54"/>
        <end position="75"/>
    </location>
</feature>
<dbReference type="Pfam" id="PF12791">
    <property type="entry name" value="RsgI_N"/>
    <property type="match status" value="1"/>
</dbReference>
<dbReference type="Pfam" id="PF23750">
    <property type="entry name" value="RsgI_M"/>
    <property type="match status" value="1"/>
</dbReference>
<gene>
    <name evidence="9" type="ORF">E4U82_05860</name>
</gene>